<evidence type="ECO:0000313" key="1">
    <source>
        <dbReference type="EMBL" id="QJA52782.1"/>
    </source>
</evidence>
<dbReference type="EMBL" id="MT142310">
    <property type="protein sequence ID" value="QJA77929.1"/>
    <property type="molecule type" value="Genomic_DNA"/>
</dbReference>
<evidence type="ECO:0000313" key="3">
    <source>
        <dbReference type="EMBL" id="QJA91342.1"/>
    </source>
</evidence>
<protein>
    <submittedName>
        <fullName evidence="1">Uncharacterized protein</fullName>
    </submittedName>
</protein>
<accession>A0A6H1ZZ98</accession>
<evidence type="ECO:0000313" key="2">
    <source>
        <dbReference type="EMBL" id="QJA77929.1"/>
    </source>
</evidence>
<dbReference type="AlphaFoldDB" id="A0A6H1ZZ98"/>
<name>A0A6H1ZZ98_9ZZZZ</name>
<gene>
    <name evidence="2" type="ORF">MM415A01183_0015</name>
    <name evidence="3" type="ORF">MM415B03397_0015</name>
    <name evidence="1" type="ORF">TM448A03014_0003</name>
    <name evidence="4" type="ORF">TM448B02918_0015</name>
</gene>
<sequence length="85" mass="10146">MEIIETGNGPTKYYRLKIKKEHYITMAKAIDPHVTSETRQVYRDKGLSKKRFRWDMLWKSGFDVSPLYDYLNDNHIDTALKHIVE</sequence>
<reference evidence="1" key="1">
    <citation type="submission" date="2020-03" db="EMBL/GenBank/DDBJ databases">
        <title>The deep terrestrial virosphere.</title>
        <authorList>
            <person name="Holmfeldt K."/>
            <person name="Nilsson E."/>
            <person name="Simone D."/>
            <person name="Lopez-Fernandez M."/>
            <person name="Wu X."/>
            <person name="de Brujin I."/>
            <person name="Lundin D."/>
            <person name="Andersson A."/>
            <person name="Bertilsson S."/>
            <person name="Dopson M."/>
        </authorList>
    </citation>
    <scope>NUCLEOTIDE SEQUENCE</scope>
    <source>
        <strain evidence="2">MM415A01183</strain>
        <strain evidence="3">MM415B03397</strain>
        <strain evidence="1">TM448A03014</strain>
        <strain evidence="4">TM448B02918</strain>
    </source>
</reference>
<dbReference type="EMBL" id="MT144368">
    <property type="protein sequence ID" value="QJA52782.1"/>
    <property type="molecule type" value="Genomic_DNA"/>
</dbReference>
<organism evidence="1">
    <name type="scientific">viral metagenome</name>
    <dbReference type="NCBI Taxonomy" id="1070528"/>
    <lineage>
        <taxon>unclassified sequences</taxon>
        <taxon>metagenomes</taxon>
        <taxon>organismal metagenomes</taxon>
    </lineage>
</organism>
<dbReference type="EMBL" id="MT142980">
    <property type="protein sequence ID" value="QJA91342.1"/>
    <property type="molecule type" value="Genomic_DNA"/>
</dbReference>
<evidence type="ECO:0000313" key="4">
    <source>
        <dbReference type="EMBL" id="QJI02085.1"/>
    </source>
</evidence>
<proteinExistence type="predicted"/>
<dbReference type="EMBL" id="MT144973">
    <property type="protein sequence ID" value="QJI02085.1"/>
    <property type="molecule type" value="Genomic_DNA"/>
</dbReference>